<name>A0AAV7XXD8_9NEOP</name>
<protein>
    <submittedName>
        <fullName evidence="2">Uncharacterized protein</fullName>
    </submittedName>
</protein>
<accession>A0AAV7XXD8</accession>
<feature type="compositionally biased region" description="Low complexity" evidence="1">
    <location>
        <begin position="22"/>
        <end position="32"/>
    </location>
</feature>
<feature type="region of interest" description="Disordered" evidence="1">
    <location>
        <begin position="1"/>
        <end position="46"/>
    </location>
</feature>
<dbReference type="AlphaFoldDB" id="A0AAV7XXD8"/>
<feature type="region of interest" description="Disordered" evidence="1">
    <location>
        <begin position="215"/>
        <end position="253"/>
    </location>
</feature>
<comment type="caution">
    <text evidence="2">The sequence shown here is derived from an EMBL/GenBank/DDBJ whole genome shotgun (WGS) entry which is preliminary data.</text>
</comment>
<keyword evidence="3" id="KW-1185">Reference proteome</keyword>
<proteinExistence type="predicted"/>
<sequence>MTEFARQGPPRAPGSGLGPGSGAPALVLRRPPGTGGGRLLNGVARVSPVRVSPVPASGRLSAAASLPLLLQDPQSDAEEDAPSLSNILDAVQGLEVADDEGGDAPARSRRPPTPPPRTTPTTPTTPTSPRGDLYYCKPWPPLEGRPGLRRTTARTSPRQGPRRRADVALPPPPRLPDQFDEKQYLENRQLRRRSYHQLEDGGCPLQQWTSYLEKAPAAPARPRVPPVRSQSLRTPRPPPYVVRQVRAAHHAGP</sequence>
<evidence type="ECO:0000313" key="2">
    <source>
        <dbReference type="EMBL" id="KAJ1529686.1"/>
    </source>
</evidence>
<reference evidence="2" key="1">
    <citation type="submission" date="2022-12" db="EMBL/GenBank/DDBJ databases">
        <title>Chromosome-level genome assembly of the bean flower thrips Megalurothrips usitatus.</title>
        <authorList>
            <person name="Ma L."/>
            <person name="Liu Q."/>
            <person name="Li H."/>
            <person name="Cai W."/>
        </authorList>
    </citation>
    <scope>NUCLEOTIDE SEQUENCE</scope>
    <source>
        <strain evidence="2">Cailab_2022a</strain>
    </source>
</reference>
<evidence type="ECO:0000256" key="1">
    <source>
        <dbReference type="SAM" id="MobiDB-lite"/>
    </source>
</evidence>
<evidence type="ECO:0000313" key="3">
    <source>
        <dbReference type="Proteomes" id="UP001075354"/>
    </source>
</evidence>
<feature type="region of interest" description="Disordered" evidence="1">
    <location>
        <begin position="71"/>
        <end position="181"/>
    </location>
</feature>
<dbReference type="EMBL" id="JAPTSV010000003">
    <property type="protein sequence ID" value="KAJ1529686.1"/>
    <property type="molecule type" value="Genomic_DNA"/>
</dbReference>
<feature type="compositionally biased region" description="Low complexity" evidence="1">
    <location>
        <begin position="119"/>
        <end position="130"/>
    </location>
</feature>
<gene>
    <name evidence="2" type="ORF">ONE63_006441</name>
</gene>
<dbReference type="Proteomes" id="UP001075354">
    <property type="component" value="Chromosome 3"/>
</dbReference>
<organism evidence="2 3">
    <name type="scientific">Megalurothrips usitatus</name>
    <name type="common">bean blossom thrips</name>
    <dbReference type="NCBI Taxonomy" id="439358"/>
    <lineage>
        <taxon>Eukaryota</taxon>
        <taxon>Metazoa</taxon>
        <taxon>Ecdysozoa</taxon>
        <taxon>Arthropoda</taxon>
        <taxon>Hexapoda</taxon>
        <taxon>Insecta</taxon>
        <taxon>Pterygota</taxon>
        <taxon>Neoptera</taxon>
        <taxon>Paraneoptera</taxon>
        <taxon>Thysanoptera</taxon>
        <taxon>Terebrantia</taxon>
        <taxon>Thripoidea</taxon>
        <taxon>Thripidae</taxon>
        <taxon>Megalurothrips</taxon>
    </lineage>
</organism>